<evidence type="ECO:0000256" key="1">
    <source>
        <dbReference type="SAM" id="Phobius"/>
    </source>
</evidence>
<dbReference type="OrthoDB" id="1717762at2759"/>
<proteinExistence type="predicted"/>
<dbReference type="EMBL" id="JXTC01000080">
    <property type="protein sequence ID" value="PON90775.1"/>
    <property type="molecule type" value="Genomic_DNA"/>
</dbReference>
<comment type="caution">
    <text evidence="2">The sequence shown here is derived from an EMBL/GenBank/DDBJ whole genome shotgun (WGS) entry which is preliminary data.</text>
</comment>
<keyword evidence="1" id="KW-1133">Transmembrane helix</keyword>
<organism evidence="2 3">
    <name type="scientific">Trema orientale</name>
    <name type="common">Charcoal tree</name>
    <name type="synonym">Celtis orientalis</name>
    <dbReference type="NCBI Taxonomy" id="63057"/>
    <lineage>
        <taxon>Eukaryota</taxon>
        <taxon>Viridiplantae</taxon>
        <taxon>Streptophyta</taxon>
        <taxon>Embryophyta</taxon>
        <taxon>Tracheophyta</taxon>
        <taxon>Spermatophyta</taxon>
        <taxon>Magnoliopsida</taxon>
        <taxon>eudicotyledons</taxon>
        <taxon>Gunneridae</taxon>
        <taxon>Pentapetalae</taxon>
        <taxon>rosids</taxon>
        <taxon>fabids</taxon>
        <taxon>Rosales</taxon>
        <taxon>Cannabaceae</taxon>
        <taxon>Trema</taxon>
    </lineage>
</organism>
<gene>
    <name evidence="2" type="ORF">TorRG33x02_134130</name>
</gene>
<keyword evidence="1" id="KW-0472">Membrane</keyword>
<evidence type="ECO:0000313" key="2">
    <source>
        <dbReference type="EMBL" id="PON90775.1"/>
    </source>
</evidence>
<sequence>MLRSDINLADDIRLWGESLCARMILSIAKKLRTRAYQIGTPVPFIRIKEYNHVISVHQSIMVVKTSTLIHRAHRALRSRKMGVVKMIQVVPQGETGGKGLCTIRSFLGQGILSKMFWLILLVFSRTRVRKMLTKHGFILC</sequence>
<keyword evidence="3" id="KW-1185">Reference proteome</keyword>
<feature type="transmembrane region" description="Helical" evidence="1">
    <location>
        <begin position="106"/>
        <end position="124"/>
    </location>
</feature>
<keyword evidence="1" id="KW-0812">Transmembrane</keyword>
<protein>
    <submittedName>
        <fullName evidence="2">Uncharacterized protein</fullName>
    </submittedName>
</protein>
<dbReference type="Proteomes" id="UP000237000">
    <property type="component" value="Unassembled WGS sequence"/>
</dbReference>
<dbReference type="InParanoid" id="A0A2P5EZ09"/>
<reference evidence="3" key="1">
    <citation type="submission" date="2016-06" db="EMBL/GenBank/DDBJ databases">
        <title>Parallel loss of symbiosis genes in relatives of nitrogen-fixing non-legume Parasponia.</title>
        <authorList>
            <person name="Van Velzen R."/>
            <person name="Holmer R."/>
            <person name="Bu F."/>
            <person name="Rutten L."/>
            <person name="Van Zeijl A."/>
            <person name="Liu W."/>
            <person name="Santuari L."/>
            <person name="Cao Q."/>
            <person name="Sharma T."/>
            <person name="Shen D."/>
            <person name="Roswanjaya Y."/>
            <person name="Wardhani T."/>
            <person name="Kalhor M.S."/>
            <person name="Jansen J."/>
            <person name="Van den Hoogen J."/>
            <person name="Gungor B."/>
            <person name="Hartog M."/>
            <person name="Hontelez J."/>
            <person name="Verver J."/>
            <person name="Yang W.-C."/>
            <person name="Schijlen E."/>
            <person name="Repin R."/>
            <person name="Schilthuizen M."/>
            <person name="Schranz E."/>
            <person name="Heidstra R."/>
            <person name="Miyata K."/>
            <person name="Fedorova E."/>
            <person name="Kohlen W."/>
            <person name="Bisseling T."/>
            <person name="Smit S."/>
            <person name="Geurts R."/>
        </authorList>
    </citation>
    <scope>NUCLEOTIDE SEQUENCE [LARGE SCALE GENOMIC DNA]</scope>
    <source>
        <strain evidence="3">cv. RG33-2</strain>
    </source>
</reference>
<accession>A0A2P5EZ09</accession>
<evidence type="ECO:0000313" key="3">
    <source>
        <dbReference type="Proteomes" id="UP000237000"/>
    </source>
</evidence>
<dbReference type="AlphaFoldDB" id="A0A2P5EZ09"/>
<name>A0A2P5EZ09_TREOI</name>